<gene>
    <name evidence="2" type="ORF">IV66_GL000388</name>
</gene>
<feature type="domain" description="Transposase DDE" evidence="1">
    <location>
        <begin position="54"/>
        <end position="205"/>
    </location>
</feature>
<name>A0A0R2LDF6_9LACO</name>
<sequence>MTTNMQSQRKFFAWAKLFIPNQVTFDRTRFNRRAHQLLPVIMALRHGLTQEYAQTGQIAIIDSLPNPLCQKVRNKRVKIFSEIADIGYNATKTMYFYGFKTHVAVTTTGYILNYDITPASVHDTKAASTLIDGCPCPFVLGDVGYVGQSLKEEFAQLGYDLWTPYRSNMKGAKQHNSRALKKLRRTIESRFSILVDNYGIERNLTRSFTGFWLKIELTVFVYNLGFFSFDEDEIITN</sequence>
<protein>
    <submittedName>
        <fullName evidence="2">Transposase</fullName>
    </submittedName>
</protein>
<dbReference type="AlphaFoldDB" id="A0A0R2LDF6"/>
<evidence type="ECO:0000313" key="3">
    <source>
        <dbReference type="Proteomes" id="UP000051886"/>
    </source>
</evidence>
<dbReference type="Pfam" id="PF13612">
    <property type="entry name" value="DDE_Tnp_1_3"/>
    <property type="match status" value="1"/>
</dbReference>
<reference evidence="2 3" key="1">
    <citation type="journal article" date="2015" name="Genome Announc.">
        <title>Expanding the biotechnology potential of lactobacilli through comparative genomics of 213 strains and associated genera.</title>
        <authorList>
            <person name="Sun Z."/>
            <person name="Harris H.M."/>
            <person name="McCann A."/>
            <person name="Guo C."/>
            <person name="Argimon S."/>
            <person name="Zhang W."/>
            <person name="Yang X."/>
            <person name="Jeffery I.B."/>
            <person name="Cooney J.C."/>
            <person name="Kagawa T.F."/>
            <person name="Liu W."/>
            <person name="Song Y."/>
            <person name="Salvetti E."/>
            <person name="Wrobel A."/>
            <person name="Rasinkangas P."/>
            <person name="Parkhill J."/>
            <person name="Rea M.C."/>
            <person name="O'Sullivan O."/>
            <person name="Ritari J."/>
            <person name="Douillard F.P."/>
            <person name="Paul Ross R."/>
            <person name="Yang R."/>
            <person name="Briner A.E."/>
            <person name="Felis G.E."/>
            <person name="de Vos W.M."/>
            <person name="Barrangou R."/>
            <person name="Klaenhammer T.R."/>
            <person name="Caufield P.W."/>
            <person name="Cui Y."/>
            <person name="Zhang H."/>
            <person name="O'Toole P.W."/>
        </authorList>
    </citation>
    <scope>NUCLEOTIDE SEQUENCE [LARGE SCALE GENOMIC DNA]</scope>
    <source>
        <strain evidence="2 3">NBRC 103219</strain>
    </source>
</reference>
<dbReference type="EMBL" id="JQCN01000055">
    <property type="protein sequence ID" value="KRN97910.1"/>
    <property type="molecule type" value="Genomic_DNA"/>
</dbReference>
<dbReference type="InterPro" id="IPR025668">
    <property type="entry name" value="Tnp_DDE_dom"/>
</dbReference>
<proteinExistence type="predicted"/>
<dbReference type="PATRIC" id="fig|449659.4.peg.387"/>
<evidence type="ECO:0000259" key="1">
    <source>
        <dbReference type="Pfam" id="PF13612"/>
    </source>
</evidence>
<keyword evidence="3" id="KW-1185">Reference proteome</keyword>
<evidence type="ECO:0000313" key="2">
    <source>
        <dbReference type="EMBL" id="KRN97910.1"/>
    </source>
</evidence>
<dbReference type="NCBIfam" id="NF033520">
    <property type="entry name" value="transpos_IS982"/>
    <property type="match status" value="1"/>
</dbReference>
<accession>A0A0R2LDF6</accession>
<comment type="caution">
    <text evidence="2">The sequence shown here is derived from an EMBL/GenBank/DDBJ whole genome shotgun (WGS) entry which is preliminary data.</text>
</comment>
<dbReference type="Proteomes" id="UP000051886">
    <property type="component" value="Unassembled WGS sequence"/>
</dbReference>
<organism evidence="2 3">
    <name type="scientific">Ligilactobacillus pobuzihii</name>
    <dbReference type="NCBI Taxonomy" id="449659"/>
    <lineage>
        <taxon>Bacteria</taxon>
        <taxon>Bacillati</taxon>
        <taxon>Bacillota</taxon>
        <taxon>Bacilli</taxon>
        <taxon>Lactobacillales</taxon>
        <taxon>Lactobacillaceae</taxon>
        <taxon>Ligilactobacillus</taxon>
    </lineage>
</organism>